<comment type="cofactor">
    <cofactor evidence="1">
        <name>Mg(2+)</name>
        <dbReference type="ChEBI" id="CHEBI:18420"/>
    </cofactor>
</comment>
<dbReference type="InterPro" id="IPR035919">
    <property type="entry name" value="EAL_sf"/>
</dbReference>
<dbReference type="EC" id="3.1.4.52" evidence="8"/>
<evidence type="ECO:0000259" key="5">
    <source>
        <dbReference type="PROSITE" id="PS50883"/>
    </source>
</evidence>
<evidence type="ECO:0000313" key="9">
    <source>
        <dbReference type="Proteomes" id="UP000054639"/>
    </source>
</evidence>
<keyword evidence="2" id="KW-0597">Phosphoprotein</keyword>
<keyword evidence="8" id="KW-0378">Hydrolase</keyword>
<dbReference type="InterPro" id="IPR043128">
    <property type="entry name" value="Rev_trsase/Diguanyl_cyclase"/>
</dbReference>
<dbReference type="InterPro" id="IPR001789">
    <property type="entry name" value="Sig_transdc_resp-reg_receiver"/>
</dbReference>
<evidence type="ECO:0000256" key="3">
    <source>
        <dbReference type="SAM" id="Coils"/>
    </source>
</evidence>
<dbReference type="InterPro" id="IPR035965">
    <property type="entry name" value="PAS-like_dom_sf"/>
</dbReference>
<dbReference type="Gene3D" id="3.30.450.20">
    <property type="entry name" value="PAS domain"/>
    <property type="match status" value="1"/>
</dbReference>
<evidence type="ECO:0000313" key="7">
    <source>
        <dbReference type="EMBL" id="KTD51227.1"/>
    </source>
</evidence>
<dbReference type="FunFam" id="3.30.70.270:FF:000001">
    <property type="entry name" value="Diguanylate cyclase domain protein"/>
    <property type="match status" value="1"/>
</dbReference>
<feature type="domain" description="Response regulatory" evidence="4">
    <location>
        <begin position="7"/>
        <end position="161"/>
    </location>
</feature>
<dbReference type="PROSITE" id="PS50883">
    <property type="entry name" value="EAL"/>
    <property type="match status" value="1"/>
</dbReference>
<evidence type="ECO:0000313" key="8">
    <source>
        <dbReference type="EMBL" id="STY17528.1"/>
    </source>
</evidence>
<organism evidence="8 10">
    <name type="scientific">Legionella quateirensis</name>
    <dbReference type="NCBI Taxonomy" id="45072"/>
    <lineage>
        <taxon>Bacteria</taxon>
        <taxon>Pseudomonadati</taxon>
        <taxon>Pseudomonadota</taxon>
        <taxon>Gammaproteobacteria</taxon>
        <taxon>Legionellales</taxon>
        <taxon>Legionellaceae</taxon>
        <taxon>Legionella</taxon>
    </lineage>
</organism>
<dbReference type="InterPro" id="IPR000014">
    <property type="entry name" value="PAS"/>
</dbReference>
<evidence type="ECO:0000256" key="1">
    <source>
        <dbReference type="ARBA" id="ARBA00001946"/>
    </source>
</evidence>
<dbReference type="SUPFAM" id="SSF52172">
    <property type="entry name" value="CheY-like"/>
    <property type="match status" value="1"/>
</dbReference>
<reference evidence="7 9" key="1">
    <citation type="submission" date="2015-11" db="EMBL/GenBank/DDBJ databases">
        <title>Genomic analysis of 38 Legionella species identifies large and diverse effector repertoires.</title>
        <authorList>
            <person name="Burstein D."/>
            <person name="Amaro F."/>
            <person name="Zusman T."/>
            <person name="Lifshitz Z."/>
            <person name="Cohen O."/>
            <person name="Gilbert J.A."/>
            <person name="Pupko T."/>
            <person name="Shuman H.A."/>
            <person name="Segal G."/>
        </authorList>
    </citation>
    <scope>NUCLEOTIDE SEQUENCE [LARGE SCALE GENOMIC DNA]</scope>
    <source>
        <strain evidence="7 9">ATCC 49507</strain>
    </source>
</reference>
<dbReference type="PROSITE" id="PS50887">
    <property type="entry name" value="GGDEF"/>
    <property type="match status" value="1"/>
</dbReference>
<dbReference type="NCBIfam" id="TIGR00254">
    <property type="entry name" value="GGDEF"/>
    <property type="match status" value="1"/>
</dbReference>
<dbReference type="Pfam" id="PF00990">
    <property type="entry name" value="GGDEF"/>
    <property type="match status" value="1"/>
</dbReference>
<dbReference type="OrthoDB" id="9804951at2"/>
<feature type="domain" description="GGDEF" evidence="6">
    <location>
        <begin position="349"/>
        <end position="482"/>
    </location>
</feature>
<dbReference type="Proteomes" id="UP000054639">
    <property type="component" value="Unassembled WGS sequence"/>
</dbReference>
<dbReference type="InterPro" id="IPR052155">
    <property type="entry name" value="Biofilm_reg_signaling"/>
</dbReference>
<dbReference type="PROSITE" id="PS50110">
    <property type="entry name" value="RESPONSE_REGULATORY"/>
    <property type="match status" value="1"/>
</dbReference>
<dbReference type="Gene3D" id="3.30.70.270">
    <property type="match status" value="1"/>
</dbReference>
<dbReference type="EMBL" id="LNYR01000012">
    <property type="protein sequence ID" value="KTD51227.1"/>
    <property type="molecule type" value="Genomic_DNA"/>
</dbReference>
<sequence>MSDVELHIMIIDDNPAIHQDFIKVLTSTTRVEEVSDLDKQLFDDDLPGVVDSELFNSLPKFIFETAYQGKEGVEKIKKSLLEGLHYSLAFVDIQMPPGWDGIETIKHMWKVDPDIQVVICTAYSDYTWEETVKELGIGDNYLILKKPFDLVSVRQLACALSRKWTLAQAAKRNTEMLQNTIEQRTESLQQSLSLLRSTIESSADGILVVDLNRKIIDYNSKFQQVWNIPQSMLDTKNGELVRDYMLNQVQKANNYLSQINHLEKAIDEVSRNVVHLKNDTIMECYSQPHRLNNITIGRVWSFRDITERANLEKKLEYQASHDMLTGLPNRSLLTDRIQHLIEYSQRNSKCFAVLFFDLDRFKLINDSLSHEAGDNLLKMVAMRWEHLLRKEDTIARIGGDEFVMIVRDFSSDESVITVVDKIIHSLKEPFRLAKRDVIITTTIGISLYPKDGSTVNDLIKKADLAMYQAKERGGNQFQFYNEQLNDHAEKTLKLETELRQALVNNEFRVFYQPQFDMEKRSLLSAEALIRWQHPQKGLLLPIDFIPTAEVCGLIVPIGEWVIDQVCQQIKRWHDKGLPWARIAVNVATQQLKQVNFDTVITEILNKYQIDPQYLELEITENVVITNLDIFQMINKLKDIGLKIVLDDFGTGNSSLNYLKHLNIDRLKIDQSYIKNITCSRSDEVIIEAIIAMARSFNFKVLAEGVETSNQMNYLKKKNCDEVQGYLFSKPISAKALEKFLK</sequence>
<protein>
    <submittedName>
        <fullName evidence="8">Regulatory protein (GGDEF domain)</fullName>
        <ecNumber evidence="8">3.1.4.52</ecNumber>
    </submittedName>
</protein>
<evidence type="ECO:0000259" key="4">
    <source>
        <dbReference type="PROSITE" id="PS50110"/>
    </source>
</evidence>
<dbReference type="PANTHER" id="PTHR44757">
    <property type="entry name" value="DIGUANYLATE CYCLASE DGCP"/>
    <property type="match status" value="1"/>
</dbReference>
<dbReference type="InterPro" id="IPR029787">
    <property type="entry name" value="Nucleotide_cyclase"/>
</dbReference>
<dbReference type="CDD" id="cd01949">
    <property type="entry name" value="GGDEF"/>
    <property type="match status" value="1"/>
</dbReference>
<dbReference type="Gene3D" id="3.40.50.2300">
    <property type="match status" value="1"/>
</dbReference>
<dbReference type="NCBIfam" id="TIGR00229">
    <property type="entry name" value="sensory_box"/>
    <property type="match status" value="1"/>
</dbReference>
<evidence type="ECO:0000256" key="2">
    <source>
        <dbReference type="PROSITE-ProRule" id="PRU00169"/>
    </source>
</evidence>
<keyword evidence="9" id="KW-1185">Reference proteome</keyword>
<dbReference type="Pfam" id="PF00072">
    <property type="entry name" value="Response_reg"/>
    <property type="match status" value="1"/>
</dbReference>
<dbReference type="Pfam" id="PF13188">
    <property type="entry name" value="PAS_8"/>
    <property type="match status" value="1"/>
</dbReference>
<keyword evidence="3" id="KW-0175">Coiled coil</keyword>
<dbReference type="Pfam" id="PF00563">
    <property type="entry name" value="EAL"/>
    <property type="match status" value="1"/>
</dbReference>
<dbReference type="GO" id="GO:0071111">
    <property type="term" value="F:cyclic-guanylate-specific phosphodiesterase activity"/>
    <property type="evidence" value="ECO:0007669"/>
    <property type="project" value="UniProtKB-EC"/>
</dbReference>
<dbReference type="PANTHER" id="PTHR44757:SF2">
    <property type="entry name" value="BIOFILM ARCHITECTURE MAINTENANCE PROTEIN MBAA"/>
    <property type="match status" value="1"/>
</dbReference>
<dbReference type="AlphaFoldDB" id="A0A378KVZ9"/>
<dbReference type="SUPFAM" id="SSF55785">
    <property type="entry name" value="PYP-like sensor domain (PAS domain)"/>
    <property type="match status" value="1"/>
</dbReference>
<dbReference type="SUPFAM" id="SSF55073">
    <property type="entry name" value="Nucleotide cyclase"/>
    <property type="match status" value="1"/>
</dbReference>
<evidence type="ECO:0000259" key="6">
    <source>
        <dbReference type="PROSITE" id="PS50887"/>
    </source>
</evidence>
<reference evidence="8 10" key="2">
    <citation type="submission" date="2018-06" db="EMBL/GenBank/DDBJ databases">
        <authorList>
            <consortium name="Pathogen Informatics"/>
            <person name="Doyle S."/>
        </authorList>
    </citation>
    <scope>NUCLEOTIDE SEQUENCE [LARGE SCALE GENOMIC DNA]</scope>
    <source>
        <strain evidence="8 10">NCTC12376</strain>
    </source>
</reference>
<dbReference type="SMART" id="SM00052">
    <property type="entry name" value="EAL"/>
    <property type="match status" value="1"/>
</dbReference>
<name>A0A378KVZ9_9GAMM</name>
<proteinExistence type="predicted"/>
<dbReference type="CDD" id="cd01948">
    <property type="entry name" value="EAL"/>
    <property type="match status" value="1"/>
</dbReference>
<dbReference type="STRING" id="45072.Lqua_1454"/>
<feature type="modified residue" description="4-aspartylphosphate" evidence="2">
    <location>
        <position position="92"/>
    </location>
</feature>
<dbReference type="RefSeq" id="WP_058473612.1">
    <property type="nucleotide sequence ID" value="NZ_CAAAIL010000003.1"/>
</dbReference>
<dbReference type="EMBL" id="UGOW01000001">
    <property type="protein sequence ID" value="STY17528.1"/>
    <property type="molecule type" value="Genomic_DNA"/>
</dbReference>
<accession>A0A378KVZ9</accession>
<feature type="coiled-coil region" evidence="3">
    <location>
        <begin position="252"/>
        <end position="279"/>
    </location>
</feature>
<dbReference type="InterPro" id="IPR000160">
    <property type="entry name" value="GGDEF_dom"/>
</dbReference>
<feature type="domain" description="EAL" evidence="5">
    <location>
        <begin position="491"/>
        <end position="741"/>
    </location>
</feature>
<dbReference type="SMART" id="SM00267">
    <property type="entry name" value="GGDEF"/>
    <property type="match status" value="1"/>
</dbReference>
<dbReference type="Proteomes" id="UP000254230">
    <property type="component" value="Unassembled WGS sequence"/>
</dbReference>
<dbReference type="InterPro" id="IPR001633">
    <property type="entry name" value="EAL_dom"/>
</dbReference>
<evidence type="ECO:0000313" key="10">
    <source>
        <dbReference type="Proteomes" id="UP000254230"/>
    </source>
</evidence>
<dbReference type="InterPro" id="IPR011006">
    <property type="entry name" value="CheY-like_superfamily"/>
</dbReference>
<dbReference type="Gene3D" id="3.20.20.450">
    <property type="entry name" value="EAL domain"/>
    <property type="match status" value="1"/>
</dbReference>
<dbReference type="SUPFAM" id="SSF141868">
    <property type="entry name" value="EAL domain-like"/>
    <property type="match status" value="1"/>
</dbReference>
<dbReference type="SMART" id="SM00091">
    <property type="entry name" value="PAS"/>
    <property type="match status" value="1"/>
</dbReference>
<gene>
    <name evidence="8" type="primary">gmr_7</name>
    <name evidence="7" type="ORF">Lqua_1454</name>
    <name evidence="8" type="ORF">NCTC12376_01336</name>
</gene>
<dbReference type="GO" id="GO:0000160">
    <property type="term" value="P:phosphorelay signal transduction system"/>
    <property type="evidence" value="ECO:0007669"/>
    <property type="project" value="InterPro"/>
</dbReference>